<dbReference type="AlphaFoldDB" id="A0A1X0F9S4"/>
<sequence length="70" mass="6674">MIPKLLVGVAGVAIALGASSGATASASIDPSPFSILSCACADSDPPGSPAPLDTINQGIQQGLSAAPVVQ</sequence>
<accession>A0A1X0F9S4</accession>
<feature type="signal peptide" evidence="1">
    <location>
        <begin position="1"/>
        <end position="24"/>
    </location>
</feature>
<name>A0A1X0F9S4_MYCNT</name>
<evidence type="ECO:0000313" key="2">
    <source>
        <dbReference type="EMBL" id="ORA97929.1"/>
    </source>
</evidence>
<reference evidence="2 3" key="1">
    <citation type="submission" date="2017-02" db="EMBL/GenBank/DDBJ databases">
        <title>The new phylogeny of genus Mycobacterium.</title>
        <authorList>
            <person name="Tortoli E."/>
            <person name="Trovato A."/>
            <person name="Cirillo D.M."/>
        </authorList>
    </citation>
    <scope>NUCLEOTIDE SEQUENCE [LARGE SCALE GENOMIC DNA]</scope>
    <source>
        <strain evidence="2 3">DSM 45255</strain>
    </source>
</reference>
<evidence type="ECO:0000313" key="3">
    <source>
        <dbReference type="Proteomes" id="UP000192760"/>
    </source>
</evidence>
<keyword evidence="1" id="KW-0732">Signal</keyword>
<comment type="caution">
    <text evidence="2">The sequence shown here is derived from an EMBL/GenBank/DDBJ whole genome shotgun (WGS) entry which is preliminary data.</text>
</comment>
<gene>
    <name evidence="2" type="ORF">BST30_26420</name>
</gene>
<protein>
    <submittedName>
        <fullName evidence="2">Uncharacterized protein</fullName>
    </submittedName>
</protein>
<proteinExistence type="predicted"/>
<dbReference type="Proteomes" id="UP000192760">
    <property type="component" value="Unassembled WGS sequence"/>
</dbReference>
<dbReference type="EMBL" id="MVHW01000050">
    <property type="protein sequence ID" value="ORA97929.1"/>
    <property type="molecule type" value="Genomic_DNA"/>
</dbReference>
<organism evidence="2 3">
    <name type="scientific">Mycobacterium mantenii</name>
    <dbReference type="NCBI Taxonomy" id="560555"/>
    <lineage>
        <taxon>Bacteria</taxon>
        <taxon>Bacillati</taxon>
        <taxon>Actinomycetota</taxon>
        <taxon>Actinomycetes</taxon>
        <taxon>Mycobacteriales</taxon>
        <taxon>Mycobacteriaceae</taxon>
        <taxon>Mycobacterium</taxon>
        <taxon>Mycobacterium avium complex (MAC)</taxon>
    </lineage>
</organism>
<feature type="chain" id="PRO_5039068469" evidence="1">
    <location>
        <begin position="25"/>
        <end position="70"/>
    </location>
</feature>
<evidence type="ECO:0000256" key="1">
    <source>
        <dbReference type="SAM" id="SignalP"/>
    </source>
</evidence>